<evidence type="ECO:0000313" key="3">
    <source>
        <dbReference type="Proteomes" id="UP001187192"/>
    </source>
</evidence>
<comment type="caution">
    <text evidence="2">The sequence shown here is derived from an EMBL/GenBank/DDBJ whole genome shotgun (WGS) entry which is preliminary data.</text>
</comment>
<reference evidence="2" key="1">
    <citation type="submission" date="2023-07" db="EMBL/GenBank/DDBJ databases">
        <title>draft genome sequence of fig (Ficus carica).</title>
        <authorList>
            <person name="Takahashi T."/>
            <person name="Nishimura K."/>
        </authorList>
    </citation>
    <scope>NUCLEOTIDE SEQUENCE</scope>
</reference>
<evidence type="ECO:0000313" key="2">
    <source>
        <dbReference type="EMBL" id="GMN60692.1"/>
    </source>
</evidence>
<dbReference type="EMBL" id="BTGU01000101">
    <property type="protein sequence ID" value="GMN60692.1"/>
    <property type="molecule type" value="Genomic_DNA"/>
</dbReference>
<dbReference type="Proteomes" id="UP001187192">
    <property type="component" value="Unassembled WGS sequence"/>
</dbReference>
<name>A0AA88DS60_FICCA</name>
<evidence type="ECO:0000256" key="1">
    <source>
        <dbReference type="SAM" id="MobiDB-lite"/>
    </source>
</evidence>
<accession>A0AA88DS60</accession>
<feature type="compositionally biased region" description="Basic and acidic residues" evidence="1">
    <location>
        <begin position="10"/>
        <end position="22"/>
    </location>
</feature>
<protein>
    <submittedName>
        <fullName evidence="2">Uncharacterized protein</fullName>
    </submittedName>
</protein>
<feature type="region of interest" description="Disordered" evidence="1">
    <location>
        <begin position="202"/>
        <end position="223"/>
    </location>
</feature>
<organism evidence="2 3">
    <name type="scientific">Ficus carica</name>
    <name type="common">Common fig</name>
    <dbReference type="NCBI Taxonomy" id="3494"/>
    <lineage>
        <taxon>Eukaryota</taxon>
        <taxon>Viridiplantae</taxon>
        <taxon>Streptophyta</taxon>
        <taxon>Embryophyta</taxon>
        <taxon>Tracheophyta</taxon>
        <taxon>Spermatophyta</taxon>
        <taxon>Magnoliopsida</taxon>
        <taxon>eudicotyledons</taxon>
        <taxon>Gunneridae</taxon>
        <taxon>Pentapetalae</taxon>
        <taxon>rosids</taxon>
        <taxon>fabids</taxon>
        <taxon>Rosales</taxon>
        <taxon>Moraceae</taxon>
        <taxon>Ficeae</taxon>
        <taxon>Ficus</taxon>
    </lineage>
</organism>
<keyword evidence="3" id="KW-1185">Reference proteome</keyword>
<dbReference type="AlphaFoldDB" id="A0AA88DS60"/>
<sequence length="300" mass="32973">MPTPTLSSHGEPKESQPDKLVDTIHVTTSRAIDDLSRQMTEDISRRDDLVQKEARHTSSLSLCDLSPHTVDLVVGTTEDDSGDQTQAKRPSDDILAMRCVCPQTGFNDSTLPLAFLQSMVTPTMVDQVRGWIPRWYEMSWLVIYAWSNIRSKVLELKRVGDVGAIEIIHLQDQVNSEFAQRMVAEIAIVSLTNDLNAAHTEMASGGRGSLSGPDTDKEDRPQVGTEAMVPPASFVPAPPVMVVPNDDPLEFVELASFIDPIEILSKATSSSSFEELIEFSSMNSSSSNEEFVDVKVVAPR</sequence>
<gene>
    <name evidence="2" type="ORF">TIFTF001_029781</name>
</gene>
<feature type="region of interest" description="Disordered" evidence="1">
    <location>
        <begin position="1"/>
        <end position="23"/>
    </location>
</feature>
<proteinExistence type="predicted"/>